<organism evidence="1 2">
    <name type="scientific">Funneliformis mosseae</name>
    <name type="common">Endomycorrhizal fungus</name>
    <name type="synonym">Glomus mosseae</name>
    <dbReference type="NCBI Taxonomy" id="27381"/>
    <lineage>
        <taxon>Eukaryota</taxon>
        <taxon>Fungi</taxon>
        <taxon>Fungi incertae sedis</taxon>
        <taxon>Mucoromycota</taxon>
        <taxon>Glomeromycotina</taxon>
        <taxon>Glomeromycetes</taxon>
        <taxon>Glomerales</taxon>
        <taxon>Glomeraceae</taxon>
        <taxon>Funneliformis</taxon>
    </lineage>
</organism>
<keyword evidence="2" id="KW-1185">Reference proteome</keyword>
<evidence type="ECO:0000313" key="2">
    <source>
        <dbReference type="Proteomes" id="UP000789375"/>
    </source>
</evidence>
<dbReference type="AlphaFoldDB" id="A0A9N9I827"/>
<name>A0A9N9I827_FUNMO</name>
<dbReference type="EMBL" id="CAJVPP010014216">
    <property type="protein sequence ID" value="CAG8723440.1"/>
    <property type="molecule type" value="Genomic_DNA"/>
</dbReference>
<protein>
    <submittedName>
        <fullName evidence="1">12382_t:CDS:1</fullName>
    </submittedName>
</protein>
<proteinExistence type="predicted"/>
<sequence length="41" mass="4797">SQREESLRRFLKSTVIPNLTEEFMQMNPALMQTEVSSKPKN</sequence>
<accession>A0A9N9I827</accession>
<feature type="non-terminal residue" evidence="1">
    <location>
        <position position="1"/>
    </location>
</feature>
<evidence type="ECO:0000313" key="1">
    <source>
        <dbReference type="EMBL" id="CAG8723440.1"/>
    </source>
</evidence>
<reference evidence="1" key="1">
    <citation type="submission" date="2021-06" db="EMBL/GenBank/DDBJ databases">
        <authorList>
            <person name="Kallberg Y."/>
            <person name="Tangrot J."/>
            <person name="Rosling A."/>
        </authorList>
    </citation>
    <scope>NUCLEOTIDE SEQUENCE</scope>
    <source>
        <strain evidence="1">87-6 pot B 2015</strain>
    </source>
</reference>
<feature type="non-terminal residue" evidence="1">
    <location>
        <position position="41"/>
    </location>
</feature>
<dbReference type="Proteomes" id="UP000789375">
    <property type="component" value="Unassembled WGS sequence"/>
</dbReference>
<comment type="caution">
    <text evidence="1">The sequence shown here is derived from an EMBL/GenBank/DDBJ whole genome shotgun (WGS) entry which is preliminary data.</text>
</comment>
<gene>
    <name evidence="1" type="ORF">FMOSSE_LOCUS15166</name>
</gene>